<sequence>MYLIVSQYVVEPTEVDPHRKSHAEWVTKYISDGTFIAAGPRESKTGGVIIAKGIEQSALNAIVAEDSFVEHKLVKIEIISFDPVFASEQFAALKEL</sequence>
<dbReference type="Gene3D" id="3.30.70.1060">
    <property type="entry name" value="Dimeric alpha+beta barrel"/>
    <property type="match status" value="1"/>
</dbReference>
<evidence type="ECO:0000256" key="1">
    <source>
        <dbReference type="ARBA" id="ARBA00007689"/>
    </source>
</evidence>
<dbReference type="PANTHER" id="PTHR37828:SF1">
    <property type="entry name" value="YCII-RELATED DOMAIN-CONTAINING PROTEIN"/>
    <property type="match status" value="1"/>
</dbReference>
<comment type="similarity">
    <text evidence="1">Belongs to the YciI family.</text>
</comment>
<dbReference type="Proteomes" id="UP000199548">
    <property type="component" value="Unassembled WGS sequence"/>
</dbReference>
<protein>
    <submittedName>
        <fullName evidence="3">Uncharacterized conserved protein YciI, contains a putative active-site phosphohistidine</fullName>
    </submittedName>
</protein>
<dbReference type="RefSeq" id="WP_091013121.1">
    <property type="nucleotide sequence ID" value="NZ_CP041745.1"/>
</dbReference>
<organism evidence="3 4">
    <name type="scientific">Paraburkholderia megapolitana</name>
    <dbReference type="NCBI Taxonomy" id="420953"/>
    <lineage>
        <taxon>Bacteria</taxon>
        <taxon>Pseudomonadati</taxon>
        <taxon>Pseudomonadota</taxon>
        <taxon>Betaproteobacteria</taxon>
        <taxon>Burkholderiales</taxon>
        <taxon>Burkholderiaceae</taxon>
        <taxon>Paraburkholderia</taxon>
    </lineage>
</organism>
<dbReference type="InterPro" id="IPR011008">
    <property type="entry name" value="Dimeric_a/b-barrel"/>
</dbReference>
<dbReference type="STRING" id="420953.SAMN05192543_10572"/>
<dbReference type="PANTHER" id="PTHR37828">
    <property type="entry name" value="GSR2449 PROTEIN"/>
    <property type="match status" value="1"/>
</dbReference>
<dbReference type="InterPro" id="IPR005545">
    <property type="entry name" value="YCII"/>
</dbReference>
<dbReference type="AlphaFoldDB" id="A0A1I3MR35"/>
<proteinExistence type="inferred from homology"/>
<dbReference type="OrthoDB" id="9814407at2"/>
<evidence type="ECO:0000313" key="3">
    <source>
        <dbReference type="EMBL" id="SFI99412.1"/>
    </source>
</evidence>
<name>A0A1I3MR35_9BURK</name>
<feature type="domain" description="YCII-related" evidence="2">
    <location>
        <begin position="8"/>
        <end position="77"/>
    </location>
</feature>
<evidence type="ECO:0000313" key="4">
    <source>
        <dbReference type="Proteomes" id="UP000199548"/>
    </source>
</evidence>
<reference evidence="3 4" key="1">
    <citation type="submission" date="2016-10" db="EMBL/GenBank/DDBJ databases">
        <authorList>
            <person name="de Groot N.N."/>
        </authorList>
    </citation>
    <scope>NUCLEOTIDE SEQUENCE [LARGE SCALE GENOMIC DNA]</scope>
    <source>
        <strain evidence="3 4">LMG 23650</strain>
    </source>
</reference>
<evidence type="ECO:0000259" key="2">
    <source>
        <dbReference type="Pfam" id="PF03795"/>
    </source>
</evidence>
<dbReference type="Pfam" id="PF03795">
    <property type="entry name" value="YCII"/>
    <property type="match status" value="1"/>
</dbReference>
<gene>
    <name evidence="3" type="ORF">SAMN05192543_10572</name>
</gene>
<dbReference type="EMBL" id="FOQU01000005">
    <property type="protein sequence ID" value="SFI99412.1"/>
    <property type="molecule type" value="Genomic_DNA"/>
</dbReference>
<accession>A0A1I3MR35</accession>
<keyword evidence="4" id="KW-1185">Reference proteome</keyword>
<dbReference type="SUPFAM" id="SSF54909">
    <property type="entry name" value="Dimeric alpha+beta barrel"/>
    <property type="match status" value="1"/>
</dbReference>